<feature type="coiled-coil region" evidence="1">
    <location>
        <begin position="25"/>
        <end position="84"/>
    </location>
</feature>
<proteinExistence type="predicted"/>
<dbReference type="RefSeq" id="WP_105908295.1">
    <property type="nucleotide sequence ID" value="NZ_NXGJ01000001.1"/>
</dbReference>
<evidence type="ECO:0000256" key="2">
    <source>
        <dbReference type="SAM" id="SignalP"/>
    </source>
</evidence>
<comment type="caution">
    <text evidence="3">The sequence shown here is derived from an EMBL/GenBank/DDBJ whole genome shotgun (WGS) entry which is preliminary data.</text>
</comment>
<feature type="chain" id="PRO_5015730278" description="PDP protein" evidence="2">
    <location>
        <begin position="18"/>
        <end position="163"/>
    </location>
</feature>
<dbReference type="Proteomes" id="UP000239065">
    <property type="component" value="Unassembled WGS sequence"/>
</dbReference>
<keyword evidence="2" id="KW-0732">Signal</keyword>
<accession>A0A2S9SR63</accession>
<feature type="signal peptide" evidence="2">
    <location>
        <begin position="1"/>
        <end position="17"/>
    </location>
</feature>
<keyword evidence="1" id="KW-0175">Coiled coil</keyword>
<dbReference type="EMBL" id="NXGJ01000001">
    <property type="protein sequence ID" value="PRM89077.1"/>
    <property type="molecule type" value="Genomic_DNA"/>
</dbReference>
<sequence>MINKVLIVIVFSLSLNAAVETSSSLTKQKMEVLELKNELNNFYNEKEKEYQRQKKELEEILTKTEQEKAEIKRLYEKNDEILKEIRSEVVKKSIRIFELMKAKVAAEIFDQMILEGKIEDVFDIIVRLKEANVSNIMKTMSLENSSRLIQKLERYNKDKQKRD</sequence>
<protein>
    <recommendedName>
        <fullName evidence="5">PDP protein</fullName>
    </recommendedName>
</protein>
<gene>
    <name evidence="3" type="ORF">CJ669_00855</name>
</gene>
<evidence type="ECO:0000256" key="1">
    <source>
        <dbReference type="SAM" id="Coils"/>
    </source>
</evidence>
<dbReference type="SUPFAM" id="SSF158791">
    <property type="entry name" value="MgtE N-terminal domain-like"/>
    <property type="match status" value="1"/>
</dbReference>
<evidence type="ECO:0000313" key="3">
    <source>
        <dbReference type="EMBL" id="PRM89077.1"/>
    </source>
</evidence>
<reference evidence="3 4" key="1">
    <citation type="submission" date="2017-09" db="EMBL/GenBank/DDBJ databases">
        <title>Reassesment of A. cryaerophilus.</title>
        <authorList>
            <person name="Perez-Cataluna A."/>
            <person name="Collado L."/>
            <person name="Salgado O."/>
            <person name="Lefinanco V."/>
            <person name="Figueras M.J."/>
        </authorList>
    </citation>
    <scope>NUCLEOTIDE SEQUENCE [LARGE SCALE GENOMIC DNA]</scope>
    <source>
        <strain evidence="3 4">LMG 9861</strain>
    </source>
</reference>
<evidence type="ECO:0008006" key="5">
    <source>
        <dbReference type="Google" id="ProtNLM"/>
    </source>
</evidence>
<dbReference type="AlphaFoldDB" id="A0A2S9SR63"/>
<name>A0A2S9SR63_9BACT</name>
<organism evidence="3 4">
    <name type="scientific">Aliarcobacter cryaerophilus</name>
    <dbReference type="NCBI Taxonomy" id="28198"/>
    <lineage>
        <taxon>Bacteria</taxon>
        <taxon>Pseudomonadati</taxon>
        <taxon>Campylobacterota</taxon>
        <taxon>Epsilonproteobacteria</taxon>
        <taxon>Campylobacterales</taxon>
        <taxon>Arcobacteraceae</taxon>
        <taxon>Aliarcobacter</taxon>
    </lineage>
</organism>
<evidence type="ECO:0000313" key="4">
    <source>
        <dbReference type="Proteomes" id="UP000239065"/>
    </source>
</evidence>